<dbReference type="Pfam" id="PF13595">
    <property type="entry name" value="DUF4138"/>
    <property type="match status" value="1"/>
</dbReference>
<proteinExistence type="predicted"/>
<organism evidence="2 3">
    <name type="scientific">Hoylesella buccalis DNF00853</name>
    <dbReference type="NCBI Taxonomy" id="1401074"/>
    <lineage>
        <taxon>Bacteria</taxon>
        <taxon>Pseudomonadati</taxon>
        <taxon>Bacteroidota</taxon>
        <taxon>Bacteroidia</taxon>
        <taxon>Bacteroidales</taxon>
        <taxon>Prevotellaceae</taxon>
        <taxon>Hoylesella</taxon>
    </lineage>
</organism>
<evidence type="ECO:0000313" key="2">
    <source>
        <dbReference type="EMBL" id="KGF35730.1"/>
    </source>
</evidence>
<keyword evidence="1" id="KW-0732">Signal</keyword>
<gene>
    <name evidence="2" type="ORF">HMPREF2137_04040</name>
</gene>
<comment type="caution">
    <text evidence="2">The sequence shown here is derived from an EMBL/GenBank/DDBJ whole genome shotgun (WGS) entry which is preliminary data.</text>
</comment>
<dbReference type="EMBL" id="JRNN01000036">
    <property type="protein sequence ID" value="KGF35730.1"/>
    <property type="molecule type" value="Genomic_DNA"/>
</dbReference>
<dbReference type="InterPro" id="IPR022298">
    <property type="entry name" value="Conjug_transposon_TraN"/>
</dbReference>
<protein>
    <submittedName>
        <fullName evidence="2">Conjugal transfer protein</fullName>
    </submittedName>
</protein>
<dbReference type="Proteomes" id="UP000029556">
    <property type="component" value="Unassembled WGS sequence"/>
</dbReference>
<evidence type="ECO:0000313" key="3">
    <source>
        <dbReference type="Proteomes" id="UP000029556"/>
    </source>
</evidence>
<dbReference type="RefSeq" id="WP_005809194.1">
    <property type="nucleotide sequence ID" value="NZ_JRNN01000036.1"/>
</dbReference>
<dbReference type="OrthoDB" id="1038500at2"/>
<name>A0A095ZLU8_9BACT</name>
<dbReference type="NCBIfam" id="TIGR03780">
    <property type="entry name" value="Bac_Flav_CT_N"/>
    <property type="match status" value="1"/>
</dbReference>
<accession>A0A095ZLU8</accession>
<feature type="signal peptide" evidence="1">
    <location>
        <begin position="1"/>
        <end position="19"/>
    </location>
</feature>
<reference evidence="2 3" key="1">
    <citation type="submission" date="2014-07" db="EMBL/GenBank/DDBJ databases">
        <authorList>
            <person name="McCorrison J."/>
            <person name="Sanka R."/>
            <person name="Torralba M."/>
            <person name="Gillis M."/>
            <person name="Haft D.H."/>
            <person name="Methe B."/>
            <person name="Sutton G."/>
            <person name="Nelson K.E."/>
        </authorList>
    </citation>
    <scope>NUCLEOTIDE SEQUENCE [LARGE SCALE GENOMIC DNA]</scope>
    <source>
        <strain evidence="2 3">DNF00853</strain>
    </source>
</reference>
<feature type="chain" id="PRO_5001923791" evidence="1">
    <location>
        <begin position="20"/>
        <end position="352"/>
    </location>
</feature>
<evidence type="ECO:0000256" key="1">
    <source>
        <dbReference type="SAM" id="SignalP"/>
    </source>
</evidence>
<dbReference type="AlphaFoldDB" id="A0A095ZLU8"/>
<sequence length="352" mass="39690">MRKVIIMFALAMGIVTANAQENVTVGTDNGSEPTNEARAEASSLDYALQGGGRQSQQPTLTKEVYPQKEADGDLYHGLTKKLTFDRMVPPHGLEVTYDKTVHVIFPSEVRYVDLGSPDLIAGKADGAENVIRVKATVRNFPNETNMSVITEDGSFYTFNVKYAAEPLLLNVEMCDFIHDGEKVNRPNNAQEIYLKELGSESPMLVRLIMKSIHKQNKREVKHIGCKRFGIQYLLKGIYTHNGLLYFHTEIKNQSNVPFDVDYVTWKIVDKKVAKRTAVQEQIILPLRAQNYATLVPGKKSERTVFTMAKFTIPDDKCIVVELNEKNGGRHQSFVIENEDLVRANTINELQVR</sequence>